<name>A0A151MQB4_ALLMI</name>
<gene>
    <name evidence="2" type="ORF">Y1Q_0019101</name>
</gene>
<accession>A0A151MQB4</accession>
<proteinExistence type="predicted"/>
<dbReference type="Proteomes" id="UP000050525">
    <property type="component" value="Unassembled WGS sequence"/>
</dbReference>
<reference evidence="2 3" key="1">
    <citation type="journal article" date="2012" name="Genome Biol.">
        <title>Sequencing three crocodilian genomes to illuminate the evolution of archosaurs and amniotes.</title>
        <authorList>
            <person name="St John J.A."/>
            <person name="Braun E.L."/>
            <person name="Isberg S.R."/>
            <person name="Miles L.G."/>
            <person name="Chong A.Y."/>
            <person name="Gongora J."/>
            <person name="Dalzell P."/>
            <person name="Moran C."/>
            <person name="Bed'hom B."/>
            <person name="Abzhanov A."/>
            <person name="Burgess S.C."/>
            <person name="Cooksey A.M."/>
            <person name="Castoe T.A."/>
            <person name="Crawford N.G."/>
            <person name="Densmore L.D."/>
            <person name="Drew J.C."/>
            <person name="Edwards S.V."/>
            <person name="Faircloth B.C."/>
            <person name="Fujita M.K."/>
            <person name="Greenwold M.J."/>
            <person name="Hoffmann F.G."/>
            <person name="Howard J.M."/>
            <person name="Iguchi T."/>
            <person name="Janes D.E."/>
            <person name="Khan S.Y."/>
            <person name="Kohno S."/>
            <person name="de Koning A.J."/>
            <person name="Lance S.L."/>
            <person name="McCarthy F.M."/>
            <person name="McCormack J.E."/>
            <person name="Merchant M.E."/>
            <person name="Peterson D.G."/>
            <person name="Pollock D.D."/>
            <person name="Pourmand N."/>
            <person name="Raney B.J."/>
            <person name="Roessler K.A."/>
            <person name="Sanford J.R."/>
            <person name="Sawyer R.H."/>
            <person name="Schmidt C.J."/>
            <person name="Triplett E.W."/>
            <person name="Tuberville T.D."/>
            <person name="Venegas-Anaya M."/>
            <person name="Howard J.T."/>
            <person name="Jarvis E.D."/>
            <person name="Guillette L.J.Jr."/>
            <person name="Glenn T.C."/>
            <person name="Green R.E."/>
            <person name="Ray D.A."/>
        </authorList>
    </citation>
    <scope>NUCLEOTIDE SEQUENCE [LARGE SCALE GENOMIC DNA]</scope>
    <source>
        <strain evidence="2">KSC_2009_1</strain>
    </source>
</reference>
<dbReference type="AlphaFoldDB" id="A0A151MQB4"/>
<evidence type="ECO:0000313" key="2">
    <source>
        <dbReference type="EMBL" id="KYO26609.1"/>
    </source>
</evidence>
<comment type="caution">
    <text evidence="2">The sequence shown here is derived from an EMBL/GenBank/DDBJ whole genome shotgun (WGS) entry which is preliminary data.</text>
</comment>
<evidence type="ECO:0000313" key="3">
    <source>
        <dbReference type="Proteomes" id="UP000050525"/>
    </source>
</evidence>
<sequence length="70" mass="7319">MRVDVWGSGSGSGVTVEGPQVSSGQQCPVRSGRRPSSPGVAPGPERGGRSRLQRPAQAELLKHKPVSRCL</sequence>
<keyword evidence="3" id="KW-1185">Reference proteome</keyword>
<evidence type="ECO:0000256" key="1">
    <source>
        <dbReference type="SAM" id="MobiDB-lite"/>
    </source>
</evidence>
<protein>
    <submittedName>
        <fullName evidence="2">Uncharacterized protein</fullName>
    </submittedName>
</protein>
<dbReference type="EMBL" id="AKHW03005461">
    <property type="protein sequence ID" value="KYO26609.1"/>
    <property type="molecule type" value="Genomic_DNA"/>
</dbReference>
<organism evidence="2 3">
    <name type="scientific">Alligator mississippiensis</name>
    <name type="common">American alligator</name>
    <dbReference type="NCBI Taxonomy" id="8496"/>
    <lineage>
        <taxon>Eukaryota</taxon>
        <taxon>Metazoa</taxon>
        <taxon>Chordata</taxon>
        <taxon>Craniata</taxon>
        <taxon>Vertebrata</taxon>
        <taxon>Euteleostomi</taxon>
        <taxon>Archelosauria</taxon>
        <taxon>Archosauria</taxon>
        <taxon>Crocodylia</taxon>
        <taxon>Alligatoridae</taxon>
        <taxon>Alligatorinae</taxon>
        <taxon>Alligator</taxon>
    </lineage>
</organism>
<feature type="region of interest" description="Disordered" evidence="1">
    <location>
        <begin position="1"/>
        <end position="70"/>
    </location>
</feature>